<dbReference type="Gene3D" id="3.40.366.10">
    <property type="entry name" value="Malonyl-Coenzyme A Acyl Carrier Protein, domain 2"/>
    <property type="match status" value="1"/>
</dbReference>
<dbReference type="PANTHER" id="PTHR42681">
    <property type="entry name" value="MALONYL-COA-ACYL CARRIER PROTEIN TRANSACYLASE, MITOCHONDRIAL"/>
    <property type="match status" value="1"/>
</dbReference>
<proteinExistence type="inferred from homology"/>
<dbReference type="InterPro" id="IPR016036">
    <property type="entry name" value="Malonyl_transacylase_ACP-bd"/>
</dbReference>
<dbReference type="SMART" id="SM00827">
    <property type="entry name" value="PKS_AT"/>
    <property type="match status" value="1"/>
</dbReference>
<evidence type="ECO:0000256" key="5">
    <source>
        <dbReference type="ARBA" id="ARBA00048462"/>
    </source>
</evidence>
<comment type="caution">
    <text evidence="8">The sequence shown here is derived from an EMBL/GenBank/DDBJ whole genome shotgun (WGS) entry which is preliminary data.</text>
</comment>
<protein>
    <recommendedName>
        <fullName evidence="2 6">Malonyl CoA-acyl carrier protein transacylase</fullName>
        <ecNumber evidence="1 6">2.3.1.39</ecNumber>
    </recommendedName>
</protein>
<comment type="similarity">
    <text evidence="6">Belongs to the fabD family.</text>
</comment>
<dbReference type="SUPFAM" id="SSF52151">
    <property type="entry name" value="FabD/lysophospholipase-like"/>
    <property type="match status" value="1"/>
</dbReference>
<evidence type="ECO:0000256" key="1">
    <source>
        <dbReference type="ARBA" id="ARBA00013258"/>
    </source>
</evidence>
<evidence type="ECO:0000256" key="4">
    <source>
        <dbReference type="ARBA" id="ARBA00023315"/>
    </source>
</evidence>
<dbReference type="GO" id="GO:0004314">
    <property type="term" value="F:[acyl-carrier-protein] S-malonyltransferase activity"/>
    <property type="evidence" value="ECO:0007669"/>
    <property type="project" value="UniProtKB-EC"/>
</dbReference>
<dbReference type="InterPro" id="IPR024925">
    <property type="entry name" value="Malonyl_CoA-ACP_transAc"/>
</dbReference>
<evidence type="ECO:0000313" key="8">
    <source>
        <dbReference type="EMBL" id="MDT0496275.1"/>
    </source>
</evidence>
<keyword evidence="3 6" id="KW-0808">Transferase</keyword>
<dbReference type="InterPro" id="IPR014043">
    <property type="entry name" value="Acyl_transferase_dom"/>
</dbReference>
<evidence type="ECO:0000256" key="3">
    <source>
        <dbReference type="ARBA" id="ARBA00022679"/>
    </source>
</evidence>
<evidence type="ECO:0000259" key="7">
    <source>
        <dbReference type="SMART" id="SM00827"/>
    </source>
</evidence>
<comment type="catalytic activity">
    <reaction evidence="5 6">
        <text>holo-[ACP] + malonyl-CoA = malonyl-[ACP] + CoA</text>
        <dbReference type="Rhea" id="RHEA:41792"/>
        <dbReference type="Rhea" id="RHEA-COMP:9623"/>
        <dbReference type="Rhea" id="RHEA-COMP:9685"/>
        <dbReference type="ChEBI" id="CHEBI:57287"/>
        <dbReference type="ChEBI" id="CHEBI:57384"/>
        <dbReference type="ChEBI" id="CHEBI:64479"/>
        <dbReference type="ChEBI" id="CHEBI:78449"/>
        <dbReference type="EC" id="2.3.1.39"/>
    </reaction>
</comment>
<evidence type="ECO:0000313" key="9">
    <source>
        <dbReference type="Proteomes" id="UP001254608"/>
    </source>
</evidence>
<evidence type="ECO:0000256" key="6">
    <source>
        <dbReference type="PIRNR" id="PIRNR000446"/>
    </source>
</evidence>
<dbReference type="NCBIfam" id="TIGR00128">
    <property type="entry name" value="fabD"/>
    <property type="match status" value="1"/>
</dbReference>
<dbReference type="PIRSF" id="PIRSF000446">
    <property type="entry name" value="Mct"/>
    <property type="match status" value="1"/>
</dbReference>
<dbReference type="EMBL" id="JAVRIC010000003">
    <property type="protein sequence ID" value="MDT0496275.1"/>
    <property type="molecule type" value="Genomic_DNA"/>
</dbReference>
<reference evidence="8 9" key="1">
    <citation type="submission" date="2023-09" db="EMBL/GenBank/DDBJ databases">
        <authorList>
            <person name="Rey-Velasco X."/>
        </authorList>
    </citation>
    <scope>NUCLEOTIDE SEQUENCE [LARGE SCALE GENOMIC DNA]</scope>
    <source>
        <strain evidence="8 9">W345</strain>
    </source>
</reference>
<keyword evidence="9" id="KW-1185">Reference proteome</keyword>
<dbReference type="Gene3D" id="3.30.70.250">
    <property type="entry name" value="Malonyl-CoA ACP transacylase, ACP-binding"/>
    <property type="match status" value="1"/>
</dbReference>
<sequence length="310" mass="32645">MRYALLFPGQGSQSVGMLAALGAPETIDTLKEASEILGWDLLGLVQSGPDDELNRTERTQPALLAAGVAVWRAWSRRCEAVPSAVAGHSLGEYSALVAAGSLDFADALKLVELRGQLMQQAVPAGTGGMVALLGLADDQVEALCADYPGDHVLEPANFNSPGQVVVAGQTEALDWLLVNAKPKGAKLAKKLAMSVPSHCSLLRGAAEQLHQRLSQIEVKAPAFPVLHNLDAEPRQNPDDIRDALRDQLFRPVRWTQTVQALVAAGAEAACECGPGKVLSGLMKRVAADVPAFALENDAGFDAALQHLGAN</sequence>
<feature type="domain" description="Malonyl-CoA:ACP transacylase (MAT)" evidence="7">
    <location>
        <begin position="6"/>
        <end position="306"/>
    </location>
</feature>
<gene>
    <name evidence="8" type="primary">fabD</name>
    <name evidence="8" type="ORF">RM530_02690</name>
</gene>
<dbReference type="SUPFAM" id="SSF55048">
    <property type="entry name" value="Probable ACP-binding domain of malonyl-CoA ACP transacylase"/>
    <property type="match status" value="1"/>
</dbReference>
<dbReference type="InterPro" id="IPR050858">
    <property type="entry name" value="Mal-CoA-ACP_Trans/PKS_FabD"/>
</dbReference>
<dbReference type="PANTHER" id="PTHR42681:SF1">
    <property type="entry name" value="MALONYL-COA-ACYL CARRIER PROTEIN TRANSACYLASE, MITOCHONDRIAL"/>
    <property type="match status" value="1"/>
</dbReference>
<dbReference type="Proteomes" id="UP001254608">
    <property type="component" value="Unassembled WGS sequence"/>
</dbReference>
<dbReference type="EC" id="2.3.1.39" evidence="1 6"/>
<accession>A0ABU2WEJ5</accession>
<dbReference type="InterPro" id="IPR004410">
    <property type="entry name" value="Malonyl_CoA-ACP_transAc_FabD"/>
</dbReference>
<keyword evidence="4 6" id="KW-0012">Acyltransferase</keyword>
<evidence type="ECO:0000256" key="2">
    <source>
        <dbReference type="ARBA" id="ARBA00018953"/>
    </source>
</evidence>
<organism evidence="8 9">
    <name type="scientific">Banduia mediterranea</name>
    <dbReference type="NCBI Taxonomy" id="3075609"/>
    <lineage>
        <taxon>Bacteria</taxon>
        <taxon>Pseudomonadati</taxon>
        <taxon>Pseudomonadota</taxon>
        <taxon>Gammaproteobacteria</taxon>
        <taxon>Nevskiales</taxon>
        <taxon>Algiphilaceae</taxon>
        <taxon>Banduia</taxon>
    </lineage>
</organism>
<dbReference type="InterPro" id="IPR016035">
    <property type="entry name" value="Acyl_Trfase/lysoPLipase"/>
</dbReference>
<dbReference type="Pfam" id="PF00698">
    <property type="entry name" value="Acyl_transf_1"/>
    <property type="match status" value="1"/>
</dbReference>
<dbReference type="InterPro" id="IPR001227">
    <property type="entry name" value="Ac_transferase_dom_sf"/>
</dbReference>
<dbReference type="RefSeq" id="WP_311363669.1">
    <property type="nucleotide sequence ID" value="NZ_JAVRIC010000003.1"/>
</dbReference>
<name>A0ABU2WEJ5_9GAMM</name>